<comment type="caution">
    <text evidence="2">The sequence shown here is derived from an EMBL/GenBank/DDBJ whole genome shotgun (WGS) entry which is preliminary data.</text>
</comment>
<keyword evidence="1" id="KW-0812">Transmembrane</keyword>
<protein>
    <submittedName>
        <fullName evidence="2">Membrane protein</fullName>
    </submittedName>
</protein>
<accession>A0A7C8KM71</accession>
<dbReference type="PANTHER" id="PTHR40078">
    <property type="entry name" value="INTEGRAL MEMBRANE PROTEIN-RELATED"/>
    <property type="match status" value="1"/>
</dbReference>
<dbReference type="Pfam" id="PF19700">
    <property type="entry name" value="DUF6198"/>
    <property type="match status" value="1"/>
</dbReference>
<evidence type="ECO:0000313" key="3">
    <source>
        <dbReference type="Proteomes" id="UP000480246"/>
    </source>
</evidence>
<keyword evidence="3" id="KW-1185">Reference proteome</keyword>
<reference evidence="2 3" key="1">
    <citation type="submission" date="2019-10" db="EMBL/GenBank/DDBJ databases">
        <title>Gracilibacillus sp. nov. isolated from rice seeds.</title>
        <authorList>
            <person name="He S."/>
        </authorList>
    </citation>
    <scope>NUCLEOTIDE SEQUENCE [LARGE SCALE GENOMIC DNA]</scope>
    <source>
        <strain evidence="2 3">TD8</strain>
    </source>
</reference>
<gene>
    <name evidence="2" type="ORF">F9U64_21725</name>
</gene>
<dbReference type="InterPro" id="IPR038750">
    <property type="entry name" value="YczE/YyaS-like"/>
</dbReference>
<feature type="transmembrane region" description="Helical" evidence="1">
    <location>
        <begin position="76"/>
        <end position="97"/>
    </location>
</feature>
<feature type="transmembrane region" description="Helical" evidence="1">
    <location>
        <begin position="163"/>
        <end position="186"/>
    </location>
</feature>
<evidence type="ECO:0000256" key="1">
    <source>
        <dbReference type="SAM" id="Phobius"/>
    </source>
</evidence>
<keyword evidence="1" id="KW-1133">Transmembrane helix</keyword>
<sequence>MKNITWRHYTMMIIGNLFIGIAVALLRISELGTDPFSTINLGLSGFLEIPFGVYQLLFNVLLLIVIFILYRSSIGIGTLVNMVGIGFISDFLVYSYYQFFGDLTLILVQVLMMIAAVIFASMGVALYITPNLGMAPYDALAFAIEKVSGNRIRFPVARIATDIACVVIGFSFGAIVGIATVIFAFFTGPFVQFFRKNIAEPILAKETNKKVIPAIEME</sequence>
<dbReference type="AlphaFoldDB" id="A0A7C8KM71"/>
<dbReference type="RefSeq" id="WP_153406976.1">
    <property type="nucleotide sequence ID" value="NZ_ML762458.1"/>
</dbReference>
<proteinExistence type="predicted"/>
<evidence type="ECO:0000313" key="2">
    <source>
        <dbReference type="EMBL" id="KAB8125764.1"/>
    </source>
</evidence>
<feature type="transmembrane region" description="Helical" evidence="1">
    <location>
        <begin position="49"/>
        <end position="69"/>
    </location>
</feature>
<dbReference type="OrthoDB" id="9814474at2"/>
<name>A0A7C8KM71_9BACI</name>
<feature type="transmembrane region" description="Helical" evidence="1">
    <location>
        <begin position="12"/>
        <end position="29"/>
    </location>
</feature>
<feature type="transmembrane region" description="Helical" evidence="1">
    <location>
        <begin position="103"/>
        <end position="128"/>
    </location>
</feature>
<dbReference type="Proteomes" id="UP000480246">
    <property type="component" value="Unassembled WGS sequence"/>
</dbReference>
<dbReference type="EMBL" id="WEID01000127">
    <property type="protein sequence ID" value="KAB8125764.1"/>
    <property type="molecule type" value="Genomic_DNA"/>
</dbReference>
<organism evidence="2 3">
    <name type="scientific">Gracilibacillus oryzae</name>
    <dbReference type="NCBI Taxonomy" id="1672701"/>
    <lineage>
        <taxon>Bacteria</taxon>
        <taxon>Bacillati</taxon>
        <taxon>Bacillota</taxon>
        <taxon>Bacilli</taxon>
        <taxon>Bacillales</taxon>
        <taxon>Bacillaceae</taxon>
        <taxon>Gracilibacillus</taxon>
    </lineage>
</organism>
<keyword evidence="1" id="KW-0472">Membrane</keyword>
<dbReference type="PANTHER" id="PTHR40078:SF1">
    <property type="entry name" value="INTEGRAL MEMBRANE PROTEIN"/>
    <property type="match status" value="1"/>
</dbReference>